<accession>A0A1G1Y0B3</accession>
<evidence type="ECO:0000313" key="2">
    <source>
        <dbReference type="Proteomes" id="UP000176241"/>
    </source>
</evidence>
<gene>
    <name evidence="1" type="ORF">A2731_01840</name>
</gene>
<reference evidence="1 2" key="1">
    <citation type="journal article" date="2016" name="Nat. Commun.">
        <title>Thousands of microbial genomes shed light on interconnected biogeochemical processes in an aquifer system.</title>
        <authorList>
            <person name="Anantharaman K."/>
            <person name="Brown C.T."/>
            <person name="Hug L.A."/>
            <person name="Sharon I."/>
            <person name="Castelle C.J."/>
            <person name="Probst A.J."/>
            <person name="Thomas B.C."/>
            <person name="Singh A."/>
            <person name="Wilkins M.J."/>
            <person name="Karaoz U."/>
            <person name="Brodie E.L."/>
            <person name="Williams K.H."/>
            <person name="Hubbard S.S."/>
            <person name="Banfield J.F."/>
        </authorList>
    </citation>
    <scope>NUCLEOTIDE SEQUENCE [LARGE SCALE GENOMIC DNA]</scope>
</reference>
<dbReference type="EMBL" id="MHIC01000017">
    <property type="protein sequence ID" value="OGY45240.1"/>
    <property type="molecule type" value="Genomic_DNA"/>
</dbReference>
<protein>
    <submittedName>
        <fullName evidence="1">Uncharacterized protein</fullName>
    </submittedName>
</protein>
<dbReference type="Proteomes" id="UP000176241">
    <property type="component" value="Unassembled WGS sequence"/>
</dbReference>
<sequence length="334" mass="39498">MLESSLSRLERAIVETVAYFDVFDYPLTLIEVWKWLYNNNFEFQNSNFEINSKFKIQNSKLSDIINVLDNGSLNNIIETKNGFYFLTGRQEIIRTRLERYRFAEPKYKIALQAIRCLCYLAFVEMIAVCNNLGYNNTPLKGDVDIFVVTKKGRLWWTRLLVTLVVSLLGIRRHGQKITNRVCLSFYLADNYLDLSEIILKPQDPYFVYWLATLAPVYDRRGIYQKFLETNEWFRNSLPNFHSVHLIKRRKVDDNRLVKFSKNFDEKLLSGNIGDFLEKLARFVQLKKMKRNTTSVANQPDTRVVVNDSILKFHETDQRQHYQKLWQARCAKVLS</sequence>
<name>A0A1G1Y0B3_9BACT</name>
<dbReference type="STRING" id="1797533.A2731_01840"/>
<evidence type="ECO:0000313" key="1">
    <source>
        <dbReference type="EMBL" id="OGY45240.1"/>
    </source>
</evidence>
<proteinExistence type="predicted"/>
<dbReference type="AlphaFoldDB" id="A0A1G1Y0B3"/>
<comment type="caution">
    <text evidence="1">The sequence shown here is derived from an EMBL/GenBank/DDBJ whole genome shotgun (WGS) entry which is preliminary data.</text>
</comment>
<organism evidence="1 2">
    <name type="scientific">Candidatus Buchananbacteria bacterium RIFCSPHIGHO2_01_FULL_39_8</name>
    <dbReference type="NCBI Taxonomy" id="1797533"/>
    <lineage>
        <taxon>Bacteria</taxon>
        <taxon>Candidatus Buchananiibacteriota</taxon>
    </lineage>
</organism>